<dbReference type="EMBL" id="NKXS01007181">
    <property type="protein sequence ID" value="PIN00086.1"/>
    <property type="molecule type" value="Genomic_DNA"/>
</dbReference>
<dbReference type="InterPro" id="IPR011598">
    <property type="entry name" value="bHLH_dom"/>
</dbReference>
<dbReference type="Pfam" id="PF14215">
    <property type="entry name" value="bHLH-MYC_N"/>
    <property type="match status" value="2"/>
</dbReference>
<dbReference type="InterPro" id="IPR025610">
    <property type="entry name" value="MYC/MYB_N"/>
</dbReference>
<dbReference type="SMART" id="SM00353">
    <property type="entry name" value="HLH"/>
    <property type="match status" value="1"/>
</dbReference>
<comment type="caution">
    <text evidence="8">The sequence shown here is derived from an EMBL/GenBank/DDBJ whole genome shotgun (WGS) entry which is preliminary data.</text>
</comment>
<evidence type="ECO:0000256" key="6">
    <source>
        <dbReference type="SAM" id="Coils"/>
    </source>
</evidence>
<dbReference type="GO" id="GO:0046983">
    <property type="term" value="F:protein dimerization activity"/>
    <property type="evidence" value="ECO:0007669"/>
    <property type="project" value="InterPro"/>
</dbReference>
<dbReference type="InterPro" id="IPR036638">
    <property type="entry name" value="HLH_DNA-bd_sf"/>
</dbReference>
<dbReference type="GO" id="GO:0003700">
    <property type="term" value="F:DNA-binding transcription factor activity"/>
    <property type="evidence" value="ECO:0007669"/>
    <property type="project" value="InterPro"/>
</dbReference>
<dbReference type="Proteomes" id="UP000231279">
    <property type="component" value="Unassembled WGS sequence"/>
</dbReference>
<dbReference type="PROSITE" id="PS50888">
    <property type="entry name" value="BHLH"/>
    <property type="match status" value="1"/>
</dbReference>
<keyword evidence="9" id="KW-1185">Reference proteome</keyword>
<gene>
    <name evidence="8" type="ORF">CDL12_27413</name>
</gene>
<evidence type="ECO:0000313" key="8">
    <source>
        <dbReference type="EMBL" id="PIN00086.1"/>
    </source>
</evidence>
<dbReference type="STRING" id="429701.A0A2G9G444"/>
<proteinExistence type="predicted"/>
<dbReference type="Pfam" id="PF00010">
    <property type="entry name" value="HLH"/>
    <property type="match status" value="1"/>
</dbReference>
<keyword evidence="3 5" id="KW-0804">Transcription</keyword>
<keyword evidence="2 5" id="KW-0805">Transcription regulation</keyword>
<dbReference type="PANTHER" id="PTHR11514">
    <property type="entry name" value="MYC"/>
    <property type="match status" value="1"/>
</dbReference>
<comment type="subcellular location">
    <subcellularLocation>
        <location evidence="1 5">Nucleus</location>
    </subcellularLocation>
</comment>
<dbReference type="GO" id="GO:0000976">
    <property type="term" value="F:transcription cis-regulatory region binding"/>
    <property type="evidence" value="ECO:0007669"/>
    <property type="project" value="TreeGrafter"/>
</dbReference>
<sequence>MDIEIISSTSPPLSLQNRLQFILQNQREWWNYIIFWRASKSTAPVGRLVLTWGDGYYRSNKFDTPVNDHEPEWFYMGSVTRSFSGDDDVIFRAFASGSTFWLVGDQLELQFFERAKEAHLHGIRTLLLLPTSCGVYELGSSELIKEDWGIKNFITNYDLDYGQVQNNSYENQTSFTGNSDISGTVSPLRRKSRNSTKLREAMAVNHVEAERQRREKLNQRFYALRSVVPNVSRMDKASLLADAVTYINELKAKISDLETKFTMKQHQNKIGFLELYDVKSSTSVSTAAAVAATAITGDCGYNPAMHIEVKILGSEAMIKVQSQDENYPCARLMNVLRDLRFEISHASVSSVRTMMFQDVVIKVPDGVCNEEALRTAILRKMRI</sequence>
<evidence type="ECO:0000256" key="3">
    <source>
        <dbReference type="ARBA" id="ARBA00023163"/>
    </source>
</evidence>
<dbReference type="Gene3D" id="4.10.280.10">
    <property type="entry name" value="Helix-loop-helix DNA-binding domain"/>
    <property type="match status" value="1"/>
</dbReference>
<name>A0A2G9G444_9LAMI</name>
<dbReference type="InterPro" id="IPR054502">
    <property type="entry name" value="bHLH-TF_ACT-like_plant"/>
</dbReference>
<evidence type="ECO:0000256" key="1">
    <source>
        <dbReference type="ARBA" id="ARBA00004123"/>
    </source>
</evidence>
<keyword evidence="6" id="KW-0175">Coiled coil</keyword>
<evidence type="ECO:0000256" key="4">
    <source>
        <dbReference type="ARBA" id="ARBA00023242"/>
    </source>
</evidence>
<dbReference type="AlphaFoldDB" id="A0A2G9G444"/>
<dbReference type="GO" id="GO:0005634">
    <property type="term" value="C:nucleus"/>
    <property type="evidence" value="ECO:0007669"/>
    <property type="project" value="UniProtKB-SubCell"/>
</dbReference>
<dbReference type="Pfam" id="PF22754">
    <property type="entry name" value="bHLH-TF_ACT-like_plant"/>
    <property type="match status" value="1"/>
</dbReference>
<reference evidence="9" key="1">
    <citation type="journal article" date="2018" name="Gigascience">
        <title>Genome assembly of the Pink Ipe (Handroanthus impetiginosus, Bignoniaceae), a highly valued, ecologically keystone Neotropical timber forest tree.</title>
        <authorList>
            <person name="Silva-Junior O.B."/>
            <person name="Grattapaglia D."/>
            <person name="Novaes E."/>
            <person name="Collevatti R.G."/>
        </authorList>
    </citation>
    <scope>NUCLEOTIDE SEQUENCE [LARGE SCALE GENOMIC DNA]</scope>
    <source>
        <strain evidence="9">cv. UFG-1</strain>
    </source>
</reference>
<evidence type="ECO:0000313" key="9">
    <source>
        <dbReference type="Proteomes" id="UP000231279"/>
    </source>
</evidence>
<accession>A0A2G9G444</accession>
<evidence type="ECO:0000256" key="2">
    <source>
        <dbReference type="ARBA" id="ARBA00023015"/>
    </source>
</evidence>
<dbReference type="InterPro" id="IPR045084">
    <property type="entry name" value="AIB/MYC-like"/>
</dbReference>
<organism evidence="8 9">
    <name type="scientific">Handroanthus impetiginosus</name>
    <dbReference type="NCBI Taxonomy" id="429701"/>
    <lineage>
        <taxon>Eukaryota</taxon>
        <taxon>Viridiplantae</taxon>
        <taxon>Streptophyta</taxon>
        <taxon>Embryophyta</taxon>
        <taxon>Tracheophyta</taxon>
        <taxon>Spermatophyta</taxon>
        <taxon>Magnoliopsida</taxon>
        <taxon>eudicotyledons</taxon>
        <taxon>Gunneridae</taxon>
        <taxon>Pentapetalae</taxon>
        <taxon>asterids</taxon>
        <taxon>lamiids</taxon>
        <taxon>Lamiales</taxon>
        <taxon>Bignoniaceae</taxon>
        <taxon>Crescentiina</taxon>
        <taxon>Tabebuia alliance</taxon>
        <taxon>Handroanthus</taxon>
    </lineage>
</organism>
<evidence type="ECO:0000259" key="7">
    <source>
        <dbReference type="PROSITE" id="PS50888"/>
    </source>
</evidence>
<dbReference type="OrthoDB" id="1926382at2759"/>
<dbReference type="SUPFAM" id="SSF47459">
    <property type="entry name" value="HLH, helix-loop-helix DNA-binding domain"/>
    <property type="match status" value="1"/>
</dbReference>
<feature type="domain" description="BHLH" evidence="7">
    <location>
        <begin position="201"/>
        <end position="250"/>
    </location>
</feature>
<keyword evidence="4 5" id="KW-0539">Nucleus</keyword>
<feature type="coiled-coil region" evidence="6">
    <location>
        <begin position="240"/>
        <end position="267"/>
    </location>
</feature>
<dbReference type="PANTHER" id="PTHR11514:SF115">
    <property type="entry name" value="TRANSCRIPTION FACTOR"/>
    <property type="match status" value="1"/>
</dbReference>
<evidence type="ECO:0000256" key="5">
    <source>
        <dbReference type="RuleBase" id="RU369104"/>
    </source>
</evidence>
<protein>
    <recommendedName>
        <fullName evidence="5">Transcription factor</fullName>
        <shortName evidence="5">bHLH transcription factor</shortName>
    </recommendedName>
    <alternativeName>
        <fullName evidence="5">Basic helix-loop-helix protein</fullName>
    </alternativeName>
</protein>